<keyword evidence="2" id="KW-1185">Reference proteome</keyword>
<reference evidence="1 2" key="1">
    <citation type="submission" date="2016-10" db="EMBL/GenBank/DDBJ databases">
        <authorList>
            <person name="de Groot N.N."/>
        </authorList>
    </citation>
    <scope>NUCLEOTIDE SEQUENCE [LARGE SCALE GENOMIC DNA]</scope>
    <source>
        <strain evidence="1 2">CGMCC 1.7056</strain>
    </source>
</reference>
<evidence type="ECO:0000313" key="2">
    <source>
        <dbReference type="Proteomes" id="UP000198832"/>
    </source>
</evidence>
<dbReference type="AlphaFoldDB" id="A0A1I1JIX7"/>
<name>A0A1I1JIX7_9ACTN</name>
<dbReference type="PIRSF" id="PIRSF008502">
    <property type="entry name" value="UCP008502"/>
    <property type="match status" value="1"/>
</dbReference>
<dbReference type="PANTHER" id="PTHR36439">
    <property type="entry name" value="BLL4334 PROTEIN"/>
    <property type="match status" value="1"/>
</dbReference>
<gene>
    <name evidence="1" type="ORF">SAMN04487968_10724</name>
</gene>
<dbReference type="SUPFAM" id="SSF160379">
    <property type="entry name" value="SP0830-like"/>
    <property type="match status" value="1"/>
</dbReference>
<sequence>MLIRAVNVGGAKLPMADLKAMAADLGATDPATYIASGNLVADVPGDPDAFDRALEKAIEERFGYFREAISRTRDELVAALAAHPFEVQEPKYSYISFMLTAPTEQAIASAADVPTGNDRWQVIGRELHLRYAAGAGRAELKEAQLARALGRIPTTARNLNTVRRLIELAGS</sequence>
<dbReference type="Pfam" id="PF08002">
    <property type="entry name" value="DUF1697"/>
    <property type="match status" value="1"/>
</dbReference>
<proteinExistence type="predicted"/>
<dbReference type="STRING" id="574651.SAMN04487968_10724"/>
<organism evidence="1 2">
    <name type="scientific">Nocardioides terrae</name>
    <dbReference type="NCBI Taxonomy" id="574651"/>
    <lineage>
        <taxon>Bacteria</taxon>
        <taxon>Bacillati</taxon>
        <taxon>Actinomycetota</taxon>
        <taxon>Actinomycetes</taxon>
        <taxon>Propionibacteriales</taxon>
        <taxon>Nocardioidaceae</taxon>
        <taxon>Nocardioides</taxon>
    </lineage>
</organism>
<protein>
    <submittedName>
        <fullName evidence="1">Uncharacterized conserved protein, DUF1697 family</fullName>
    </submittedName>
</protein>
<evidence type="ECO:0000313" key="1">
    <source>
        <dbReference type="EMBL" id="SFC48295.1"/>
    </source>
</evidence>
<dbReference type="EMBL" id="FOLB01000007">
    <property type="protein sequence ID" value="SFC48295.1"/>
    <property type="molecule type" value="Genomic_DNA"/>
</dbReference>
<dbReference type="InterPro" id="IPR012545">
    <property type="entry name" value="DUF1697"/>
</dbReference>
<dbReference type="Proteomes" id="UP000198832">
    <property type="component" value="Unassembled WGS sequence"/>
</dbReference>
<dbReference type="Gene3D" id="3.30.70.1280">
    <property type="entry name" value="SP0830-like domains"/>
    <property type="match status" value="1"/>
</dbReference>
<dbReference type="PANTHER" id="PTHR36439:SF1">
    <property type="entry name" value="DUF1697 DOMAIN-CONTAINING PROTEIN"/>
    <property type="match status" value="1"/>
</dbReference>
<accession>A0A1I1JIX7</accession>